<keyword evidence="2" id="KW-0732">Signal</keyword>
<proteinExistence type="predicted"/>
<feature type="signal peptide" evidence="2">
    <location>
        <begin position="1"/>
        <end position="23"/>
    </location>
</feature>
<evidence type="ECO:0000313" key="3">
    <source>
        <dbReference type="EMBL" id="KAK2827757.1"/>
    </source>
</evidence>
<evidence type="ECO:0000256" key="1">
    <source>
        <dbReference type="SAM" id="MobiDB-lite"/>
    </source>
</evidence>
<dbReference type="Proteomes" id="UP001187315">
    <property type="component" value="Unassembled WGS sequence"/>
</dbReference>
<evidence type="ECO:0000313" key="4">
    <source>
        <dbReference type="Proteomes" id="UP001187315"/>
    </source>
</evidence>
<evidence type="ECO:0000256" key="2">
    <source>
        <dbReference type="SAM" id="SignalP"/>
    </source>
</evidence>
<feature type="compositionally biased region" description="Polar residues" evidence="1">
    <location>
        <begin position="34"/>
        <end position="44"/>
    </location>
</feature>
<sequence>MMLSVQLSLATLLILSDLQQSMSTSHTEEKKSWTQRCQDSGTCRHSQEQNEEHFHCNFPSETLTVGHYSVLHQCPADSHHSDISNMLRLQKDKRGTGKEDKLHMWRTRLWTEERRERCNDPPQI</sequence>
<protein>
    <submittedName>
        <fullName evidence="3">Uncharacterized protein</fullName>
    </submittedName>
</protein>
<name>A0AA88S653_TACVA</name>
<accession>A0AA88S653</accession>
<reference evidence="3" key="1">
    <citation type="submission" date="2023-08" db="EMBL/GenBank/DDBJ databases">
        <title>Pelteobagrus vachellii genome.</title>
        <authorList>
            <person name="Liu H."/>
        </authorList>
    </citation>
    <scope>NUCLEOTIDE SEQUENCE</scope>
    <source>
        <strain evidence="3">PRFRI_2022a</strain>
        <tissue evidence="3">Muscle</tissue>
    </source>
</reference>
<feature type="chain" id="PRO_5041717722" evidence="2">
    <location>
        <begin position="24"/>
        <end position="124"/>
    </location>
</feature>
<feature type="region of interest" description="Disordered" evidence="1">
    <location>
        <begin position="26"/>
        <end position="51"/>
    </location>
</feature>
<dbReference type="EMBL" id="JAVHJS010000019">
    <property type="protein sequence ID" value="KAK2827757.1"/>
    <property type="molecule type" value="Genomic_DNA"/>
</dbReference>
<organism evidence="3 4">
    <name type="scientific">Tachysurus vachellii</name>
    <name type="common">Darkbarbel catfish</name>
    <name type="synonym">Pelteobagrus vachellii</name>
    <dbReference type="NCBI Taxonomy" id="175792"/>
    <lineage>
        <taxon>Eukaryota</taxon>
        <taxon>Metazoa</taxon>
        <taxon>Chordata</taxon>
        <taxon>Craniata</taxon>
        <taxon>Vertebrata</taxon>
        <taxon>Euteleostomi</taxon>
        <taxon>Actinopterygii</taxon>
        <taxon>Neopterygii</taxon>
        <taxon>Teleostei</taxon>
        <taxon>Ostariophysi</taxon>
        <taxon>Siluriformes</taxon>
        <taxon>Bagridae</taxon>
        <taxon>Tachysurus</taxon>
    </lineage>
</organism>
<gene>
    <name evidence="3" type="ORF">Q7C36_018683</name>
</gene>
<keyword evidence="4" id="KW-1185">Reference proteome</keyword>
<comment type="caution">
    <text evidence="3">The sequence shown here is derived from an EMBL/GenBank/DDBJ whole genome shotgun (WGS) entry which is preliminary data.</text>
</comment>
<dbReference type="AlphaFoldDB" id="A0AA88S653"/>